<dbReference type="OrthoDB" id="5645859at2"/>
<dbReference type="Gene3D" id="3.30.450.20">
    <property type="entry name" value="PAS domain"/>
    <property type="match status" value="2"/>
</dbReference>
<dbReference type="SMART" id="SM00091">
    <property type="entry name" value="PAS"/>
    <property type="match status" value="2"/>
</dbReference>
<accession>A0A5R8MK05</accession>
<dbReference type="InterPro" id="IPR035965">
    <property type="entry name" value="PAS-like_dom_sf"/>
</dbReference>
<evidence type="ECO:0000256" key="1">
    <source>
        <dbReference type="ARBA" id="ARBA00001946"/>
    </source>
</evidence>
<sequence>MAEVESILGHAWDDITSLRKRFSQLYIAVEQSPVATAITDLKGRIEFVNQRFLDVTGYSREELIGQTPAMIQSGETPSEVYRDLWQTLRAGRVWQGELLNRRKSGELYWEAEVITPVRNDEGDVVNFVAVKEDITERKRQENELKLMATAFETGQATLITDAEMRIERANQAFTDITGYREHEVLGKTPRIFKSGRHSADFYAELWEDLLSTGHWQGEIWNRNKYGDIYPLWQSITAVCDDAGRVRNFVSVFHNIAERKRMESELERQATLDHLTGAYNRRAFDDALREAVLRAELSDETFSLLIFDIDHFKQVNDRHGHDTGDAILKQLADRVAGNLRSTDILSRWGGEEFTILLPDTRLRGTRTFAERLRGQIAESRLHGLRITLSMGITEYRLGDDMDSMLARADEALYRAKSAGRNCVVADECAVADEGVMTDETARH</sequence>
<evidence type="ECO:0000313" key="6">
    <source>
        <dbReference type="Proteomes" id="UP000306973"/>
    </source>
</evidence>
<name>A0A5R8MK05_9GAMM</name>
<feature type="domain" description="PAC" evidence="3">
    <location>
        <begin position="92"/>
        <end position="146"/>
    </location>
</feature>
<dbReference type="SUPFAM" id="SSF55073">
    <property type="entry name" value="Nucleotide cyclase"/>
    <property type="match status" value="1"/>
</dbReference>
<feature type="domain" description="PAS" evidence="2">
    <location>
        <begin position="140"/>
        <end position="188"/>
    </location>
</feature>
<feature type="domain" description="PAC" evidence="3">
    <location>
        <begin position="215"/>
        <end position="267"/>
    </location>
</feature>
<dbReference type="InterPro" id="IPR043128">
    <property type="entry name" value="Rev_trsase/Diguanyl_cyclase"/>
</dbReference>
<dbReference type="InterPro" id="IPR000700">
    <property type="entry name" value="PAS-assoc_C"/>
</dbReference>
<dbReference type="Pfam" id="PF00990">
    <property type="entry name" value="GGDEF"/>
    <property type="match status" value="1"/>
</dbReference>
<dbReference type="AlphaFoldDB" id="A0A5R8MK05"/>
<dbReference type="PANTHER" id="PTHR46663">
    <property type="entry name" value="DIGUANYLATE CYCLASE DGCT-RELATED"/>
    <property type="match status" value="1"/>
</dbReference>
<dbReference type="InterPro" id="IPR052163">
    <property type="entry name" value="DGC-Regulatory_Protein"/>
</dbReference>
<keyword evidence="6" id="KW-1185">Reference proteome</keyword>
<dbReference type="PANTHER" id="PTHR46663:SF3">
    <property type="entry name" value="SLL0267 PROTEIN"/>
    <property type="match status" value="1"/>
</dbReference>
<protein>
    <submittedName>
        <fullName evidence="5">Diguanylate cyclase</fullName>
    </submittedName>
</protein>
<dbReference type="SUPFAM" id="SSF55785">
    <property type="entry name" value="PYP-like sensor domain (PAS domain)"/>
    <property type="match status" value="2"/>
</dbReference>
<dbReference type="Proteomes" id="UP000306973">
    <property type="component" value="Unassembled WGS sequence"/>
</dbReference>
<comment type="cofactor">
    <cofactor evidence="1">
        <name>Mg(2+)</name>
        <dbReference type="ChEBI" id="CHEBI:18420"/>
    </cofactor>
</comment>
<feature type="domain" description="GGDEF" evidence="4">
    <location>
        <begin position="299"/>
        <end position="427"/>
    </location>
</feature>
<dbReference type="FunFam" id="3.30.70.270:FF:000001">
    <property type="entry name" value="Diguanylate cyclase domain protein"/>
    <property type="match status" value="1"/>
</dbReference>
<evidence type="ECO:0000259" key="3">
    <source>
        <dbReference type="PROSITE" id="PS50113"/>
    </source>
</evidence>
<dbReference type="SMART" id="SM00267">
    <property type="entry name" value="GGDEF"/>
    <property type="match status" value="1"/>
</dbReference>
<evidence type="ECO:0000259" key="2">
    <source>
        <dbReference type="PROSITE" id="PS50112"/>
    </source>
</evidence>
<dbReference type="InterPro" id="IPR000160">
    <property type="entry name" value="GGDEF_dom"/>
</dbReference>
<dbReference type="Pfam" id="PF13426">
    <property type="entry name" value="PAS_9"/>
    <property type="match status" value="2"/>
</dbReference>
<proteinExistence type="predicted"/>
<dbReference type="CDD" id="cd01949">
    <property type="entry name" value="GGDEF"/>
    <property type="match status" value="1"/>
</dbReference>
<dbReference type="SMART" id="SM00086">
    <property type="entry name" value="PAC"/>
    <property type="match status" value="2"/>
</dbReference>
<dbReference type="InterPro" id="IPR000014">
    <property type="entry name" value="PAS"/>
</dbReference>
<dbReference type="PROSITE" id="PS50887">
    <property type="entry name" value="GGDEF"/>
    <property type="match status" value="1"/>
</dbReference>
<organism evidence="5 6">
    <name type="scientific">Halomonas urmiana</name>
    <dbReference type="NCBI Taxonomy" id="490901"/>
    <lineage>
        <taxon>Bacteria</taxon>
        <taxon>Pseudomonadati</taxon>
        <taxon>Pseudomonadota</taxon>
        <taxon>Gammaproteobacteria</taxon>
        <taxon>Oceanospirillales</taxon>
        <taxon>Halomonadaceae</taxon>
        <taxon>Halomonas</taxon>
    </lineage>
</organism>
<evidence type="ECO:0000313" key="5">
    <source>
        <dbReference type="EMBL" id="TLF52367.1"/>
    </source>
</evidence>
<gene>
    <name evidence="5" type="ORF">FEI13_05055</name>
</gene>
<dbReference type="PROSITE" id="PS50112">
    <property type="entry name" value="PAS"/>
    <property type="match status" value="2"/>
</dbReference>
<dbReference type="GO" id="GO:0003824">
    <property type="term" value="F:catalytic activity"/>
    <property type="evidence" value="ECO:0007669"/>
    <property type="project" value="UniProtKB-ARBA"/>
</dbReference>
<dbReference type="Gene3D" id="3.30.70.270">
    <property type="match status" value="1"/>
</dbReference>
<dbReference type="EMBL" id="VBUI01000006">
    <property type="protein sequence ID" value="TLF52367.1"/>
    <property type="molecule type" value="Genomic_DNA"/>
</dbReference>
<dbReference type="InterPro" id="IPR001610">
    <property type="entry name" value="PAC"/>
</dbReference>
<evidence type="ECO:0000259" key="4">
    <source>
        <dbReference type="PROSITE" id="PS50887"/>
    </source>
</evidence>
<reference evidence="5 6" key="1">
    <citation type="journal article" date="2007" name="Int. J. Syst. Evol. Microbiol.">
        <title>Halomonas saccharevitans sp. nov., Halomonas arcis sp. nov. and Halomonas subterranea sp. nov., halophilic bacteria isolated from hypersaline environments of China.</title>
        <authorList>
            <person name="Xu X.W."/>
            <person name="Wu Y.H."/>
            <person name="Zhou Z."/>
            <person name="Wang C.S."/>
            <person name="Zhou Y.G."/>
            <person name="Zhang H.B."/>
            <person name="Wang Y."/>
            <person name="Wu M."/>
        </authorList>
    </citation>
    <scope>NUCLEOTIDE SEQUENCE [LARGE SCALE GENOMIC DNA]</scope>
    <source>
        <strain evidence="5 6">TBZ3</strain>
    </source>
</reference>
<dbReference type="NCBIfam" id="TIGR00254">
    <property type="entry name" value="GGDEF"/>
    <property type="match status" value="1"/>
</dbReference>
<dbReference type="InterPro" id="IPR029787">
    <property type="entry name" value="Nucleotide_cyclase"/>
</dbReference>
<feature type="domain" description="PAS" evidence="2">
    <location>
        <begin position="21"/>
        <end position="67"/>
    </location>
</feature>
<dbReference type="NCBIfam" id="TIGR00229">
    <property type="entry name" value="sensory_box"/>
    <property type="match status" value="2"/>
</dbReference>
<dbReference type="PROSITE" id="PS50113">
    <property type="entry name" value="PAC"/>
    <property type="match status" value="2"/>
</dbReference>
<dbReference type="CDD" id="cd00130">
    <property type="entry name" value="PAS"/>
    <property type="match status" value="2"/>
</dbReference>
<comment type="caution">
    <text evidence="5">The sequence shown here is derived from an EMBL/GenBank/DDBJ whole genome shotgun (WGS) entry which is preliminary data.</text>
</comment>